<evidence type="ECO:0000313" key="3">
    <source>
        <dbReference type="EMBL" id="KAF0972682.1"/>
    </source>
</evidence>
<proteinExistence type="predicted"/>
<gene>
    <name evidence="3" type="ORF">FDP41_008931</name>
</gene>
<dbReference type="PANTHER" id="PTHR47786">
    <property type="entry name" value="ALPHA-1,4-GLUCAN:MALTOSE-1-PHOSPHATE MALTOSYLTRANSFERASE"/>
    <property type="match status" value="1"/>
</dbReference>
<dbReference type="Pfam" id="PF00128">
    <property type="entry name" value="Alpha-amylase"/>
    <property type="match status" value="1"/>
</dbReference>
<feature type="region of interest" description="Disordered" evidence="1">
    <location>
        <begin position="1"/>
        <end position="21"/>
    </location>
</feature>
<dbReference type="GeneID" id="68116148"/>
<dbReference type="VEuPathDB" id="AmoebaDB:FDP41_008931"/>
<comment type="caution">
    <text evidence="3">The sequence shown here is derived from an EMBL/GenBank/DDBJ whole genome shotgun (WGS) entry which is preliminary data.</text>
</comment>
<dbReference type="VEuPathDB" id="AmoebaDB:NF0077600"/>
<dbReference type="Gene3D" id="3.20.20.80">
    <property type="entry name" value="Glycosidases"/>
    <property type="match status" value="1"/>
</dbReference>
<feature type="compositionally biased region" description="Polar residues" evidence="1">
    <location>
        <begin position="1"/>
        <end position="14"/>
    </location>
</feature>
<dbReference type="GO" id="GO:0005975">
    <property type="term" value="P:carbohydrate metabolic process"/>
    <property type="evidence" value="ECO:0007669"/>
    <property type="project" value="InterPro"/>
</dbReference>
<dbReference type="InterPro" id="IPR006047">
    <property type="entry name" value="GH13_cat_dom"/>
</dbReference>
<dbReference type="Proteomes" id="UP000444721">
    <property type="component" value="Unassembled WGS sequence"/>
</dbReference>
<dbReference type="CDD" id="cd11347">
    <property type="entry name" value="AmyAc_1"/>
    <property type="match status" value="1"/>
</dbReference>
<dbReference type="AlphaFoldDB" id="A0A6A5BCT7"/>
<dbReference type="VEuPathDB" id="AmoebaDB:NfTy_047560"/>
<protein>
    <recommendedName>
        <fullName evidence="2">Glycosyl hydrolase family 13 catalytic domain-containing protein</fullName>
    </recommendedName>
</protein>
<sequence>MMMISSSRNSNHPMGSNSSGNSEHSLSSIFVHAQYTPNPILYEISTRPWLYELSQKYGYKIRLNNIPMQEFQNLKQLGVQYVWLMGIWTIGDYGRCRATDLSMRATDYSLNLPDYQMEDIIGSPYQVLQYTVNQLEIGTDNDLINLRQKLNAMGLKLMLDFVPNHSAVDNPNVWQNSSLYVLNPPSVSPPYDAYSYLPNGVAYGKDGYFPAWTDTAQFNYWNPQTRTLQLTNLMKVASMADGIRCDMAMLLLNSQINRIWAAQLSERGYYQPNTEFWEWAISAVKQKYPNTIFMAECYWGLNSQLQQLGFDFTYDKDLYDALTASSNTKNIHNYLSQQLIQYVSHSAHFVENHDQARAVANFGSLARANAACAISFSIPGLKFSYFGQWIGKKNPLVVQLRRSTSEPVQPTAVQFYTTFIPLVSNFTTPDAIFSYKTVSQSSAAYRVFAFHWRLPNSGVSYLVTVNYSENQGSGAIVLDDVPNVAGDVPFVDVMNGNTTYMRNAQQVRTSGLFVVLSSYQVQIFKYSSVTPSLIKRI</sequence>
<evidence type="ECO:0000256" key="1">
    <source>
        <dbReference type="SAM" id="MobiDB-lite"/>
    </source>
</evidence>
<keyword evidence="4" id="KW-1185">Reference proteome</keyword>
<accession>A0A6A5BCT7</accession>
<dbReference type="PANTHER" id="PTHR47786:SF2">
    <property type="entry name" value="GLYCOSYL HYDROLASE FAMILY 13 CATALYTIC DOMAIN-CONTAINING PROTEIN"/>
    <property type="match status" value="1"/>
</dbReference>
<dbReference type="OMA" id="VYWDLEW"/>
<dbReference type="SUPFAM" id="SSF51445">
    <property type="entry name" value="(Trans)glycosidases"/>
    <property type="match status" value="1"/>
</dbReference>
<reference evidence="3 4" key="1">
    <citation type="journal article" date="2019" name="Sci. Rep.">
        <title>Nanopore sequencing improves the draft genome of the human pathogenic amoeba Naegleria fowleri.</title>
        <authorList>
            <person name="Liechti N."/>
            <person name="Schurch N."/>
            <person name="Bruggmann R."/>
            <person name="Wittwer M."/>
        </authorList>
    </citation>
    <scope>NUCLEOTIDE SEQUENCE [LARGE SCALE GENOMIC DNA]</scope>
    <source>
        <strain evidence="3 4">ATCC 30894</strain>
    </source>
</reference>
<evidence type="ECO:0000259" key="2">
    <source>
        <dbReference type="SMART" id="SM00642"/>
    </source>
</evidence>
<dbReference type="SMART" id="SM00642">
    <property type="entry name" value="Aamy"/>
    <property type="match status" value="1"/>
</dbReference>
<dbReference type="EMBL" id="VFQX01000066">
    <property type="protein sequence ID" value="KAF0972682.1"/>
    <property type="molecule type" value="Genomic_DNA"/>
</dbReference>
<evidence type="ECO:0000313" key="4">
    <source>
        <dbReference type="Proteomes" id="UP000444721"/>
    </source>
</evidence>
<name>A0A6A5BCT7_NAEFO</name>
<dbReference type="InterPro" id="IPR017853">
    <property type="entry name" value="GH"/>
</dbReference>
<dbReference type="OrthoDB" id="1740265at2759"/>
<organism evidence="3 4">
    <name type="scientific">Naegleria fowleri</name>
    <name type="common">Brain eating amoeba</name>
    <dbReference type="NCBI Taxonomy" id="5763"/>
    <lineage>
        <taxon>Eukaryota</taxon>
        <taxon>Discoba</taxon>
        <taxon>Heterolobosea</taxon>
        <taxon>Tetramitia</taxon>
        <taxon>Eutetramitia</taxon>
        <taxon>Vahlkampfiidae</taxon>
        <taxon>Naegleria</taxon>
    </lineage>
</organism>
<dbReference type="RefSeq" id="XP_044557396.1">
    <property type="nucleotide sequence ID" value="XM_044712836.1"/>
</dbReference>
<feature type="domain" description="Glycosyl hydrolase family 13 catalytic" evidence="2">
    <location>
        <begin position="58"/>
        <end position="401"/>
    </location>
</feature>